<sequence length="195" mass="22416">MCSITSNGIPIVTLSNGNGYLFNHEMNSWSLVSDSWWAFGSQYWDSTGSLSRGADSLMGYLEANTNEEILRKGKGRFFSKISKVMLMREGYENLETVISLNHLENKITIYKYMDDRNNFKSSLIIYVQRLSELNLKSRLVEVFQELFLDMDEKICGFSKKDLLSVLILSCSRYREVQRVLLQYGDAIGLVDDDLI</sequence>
<evidence type="ECO:0000256" key="3">
    <source>
        <dbReference type="ARBA" id="ARBA00022737"/>
    </source>
</evidence>
<dbReference type="PANTHER" id="PTHR13831">
    <property type="entry name" value="MEMBER OF THE HIR1 FAMILY OF WD-REPEAT PROTEINS"/>
    <property type="match status" value="1"/>
</dbReference>
<dbReference type="GO" id="GO:0000785">
    <property type="term" value="C:chromatin"/>
    <property type="evidence" value="ECO:0007669"/>
    <property type="project" value="TreeGrafter"/>
</dbReference>
<dbReference type="OrthoDB" id="1741719at2759"/>
<evidence type="ECO:0000256" key="1">
    <source>
        <dbReference type="ARBA" id="ARBA00004123"/>
    </source>
</evidence>
<evidence type="ECO:0000259" key="6">
    <source>
        <dbReference type="Pfam" id="PF07569"/>
    </source>
</evidence>
<evidence type="ECO:0000256" key="4">
    <source>
        <dbReference type="ARBA" id="ARBA00022853"/>
    </source>
</evidence>
<dbReference type="EMBL" id="BSXU01000830">
    <property type="protein sequence ID" value="GMG21881.1"/>
    <property type="molecule type" value="Genomic_DNA"/>
</dbReference>
<feature type="domain" description="Protein HIRA-like C-terminal" evidence="6">
    <location>
        <begin position="1"/>
        <end position="146"/>
    </location>
</feature>
<dbReference type="GO" id="GO:0000417">
    <property type="term" value="C:HIR complex"/>
    <property type="evidence" value="ECO:0007669"/>
    <property type="project" value="TreeGrafter"/>
</dbReference>
<gene>
    <name evidence="7" type="ORF">Amon01_000231700</name>
</gene>
<reference evidence="7" key="1">
    <citation type="submission" date="2023-04" db="EMBL/GenBank/DDBJ databases">
        <title>Ambrosiozyma monospora NBRC 1965.</title>
        <authorList>
            <person name="Ichikawa N."/>
            <person name="Sato H."/>
            <person name="Tonouchi N."/>
        </authorList>
    </citation>
    <scope>NUCLEOTIDE SEQUENCE</scope>
    <source>
        <strain evidence="7">NBRC 1965</strain>
    </source>
</reference>
<dbReference type="GO" id="GO:0005634">
    <property type="term" value="C:nucleus"/>
    <property type="evidence" value="ECO:0007669"/>
    <property type="project" value="UniProtKB-SubCell"/>
</dbReference>
<dbReference type="GO" id="GO:0006355">
    <property type="term" value="P:regulation of DNA-templated transcription"/>
    <property type="evidence" value="ECO:0007669"/>
    <property type="project" value="InterPro"/>
</dbReference>
<dbReference type="GO" id="GO:0031491">
    <property type="term" value="F:nucleosome binding"/>
    <property type="evidence" value="ECO:0007669"/>
    <property type="project" value="TreeGrafter"/>
</dbReference>
<name>A0A9W7DE10_AMBMO</name>
<keyword evidence="2" id="KW-0853">WD repeat</keyword>
<dbReference type="GO" id="GO:0006338">
    <property type="term" value="P:chromatin remodeling"/>
    <property type="evidence" value="ECO:0007669"/>
    <property type="project" value="InterPro"/>
</dbReference>
<comment type="subcellular location">
    <subcellularLocation>
        <location evidence="1">Nucleus</location>
    </subcellularLocation>
</comment>
<dbReference type="PANTHER" id="PTHR13831:SF1">
    <property type="entry name" value="PROTEIN HIR2"/>
    <property type="match status" value="1"/>
</dbReference>
<dbReference type="InterPro" id="IPR011494">
    <property type="entry name" value="HIRA-like_C"/>
</dbReference>
<proteinExistence type="predicted"/>
<keyword evidence="5" id="KW-0539">Nucleus</keyword>
<protein>
    <submittedName>
        <fullName evidence="7">Unnamed protein product</fullName>
    </submittedName>
</protein>
<dbReference type="Proteomes" id="UP001165063">
    <property type="component" value="Unassembled WGS sequence"/>
</dbReference>
<accession>A0A9W7DE10</accession>
<comment type="caution">
    <text evidence="7">The sequence shown here is derived from an EMBL/GenBank/DDBJ whole genome shotgun (WGS) entry which is preliminary data.</text>
</comment>
<organism evidence="7 8">
    <name type="scientific">Ambrosiozyma monospora</name>
    <name type="common">Yeast</name>
    <name type="synonym">Endomycopsis monosporus</name>
    <dbReference type="NCBI Taxonomy" id="43982"/>
    <lineage>
        <taxon>Eukaryota</taxon>
        <taxon>Fungi</taxon>
        <taxon>Dikarya</taxon>
        <taxon>Ascomycota</taxon>
        <taxon>Saccharomycotina</taxon>
        <taxon>Pichiomycetes</taxon>
        <taxon>Pichiales</taxon>
        <taxon>Pichiaceae</taxon>
        <taxon>Ambrosiozyma</taxon>
    </lineage>
</organism>
<evidence type="ECO:0000313" key="8">
    <source>
        <dbReference type="Proteomes" id="UP001165063"/>
    </source>
</evidence>
<keyword evidence="8" id="KW-1185">Reference proteome</keyword>
<dbReference type="Pfam" id="PF07569">
    <property type="entry name" value="Hira"/>
    <property type="match status" value="1"/>
</dbReference>
<keyword evidence="4" id="KW-0156">Chromatin regulator</keyword>
<dbReference type="GO" id="GO:0006351">
    <property type="term" value="P:DNA-templated transcription"/>
    <property type="evidence" value="ECO:0007669"/>
    <property type="project" value="InterPro"/>
</dbReference>
<evidence type="ECO:0000256" key="2">
    <source>
        <dbReference type="ARBA" id="ARBA00022574"/>
    </source>
</evidence>
<evidence type="ECO:0000256" key="5">
    <source>
        <dbReference type="ARBA" id="ARBA00023242"/>
    </source>
</evidence>
<dbReference type="InterPro" id="IPR031120">
    <property type="entry name" value="HIR1-like"/>
</dbReference>
<dbReference type="AlphaFoldDB" id="A0A9W7DE10"/>
<keyword evidence="3" id="KW-0677">Repeat</keyword>
<evidence type="ECO:0000313" key="7">
    <source>
        <dbReference type="EMBL" id="GMG21881.1"/>
    </source>
</evidence>